<feature type="compositionally biased region" description="Low complexity" evidence="6">
    <location>
        <begin position="366"/>
        <end position="380"/>
    </location>
</feature>
<sequence>MAETTVVSHQERDEVFKVLKSQKGNKMCFDCQARNPTWASVTFGVYICLDCSSVHRNMGVHISFVRSTNLDGWQLGQMRNMKIGGNGSATEFFTKHGGSSVLSDSDVKNKYTSRVAGLYKDELSRRVKEDVMRFPDRIYVDGMADAAPKATPAVEEDFFTSWDKPATPSPKPSMPSLKAGLPGVGRSLSTVSNTATAGSSAASTPAISPASTPSGTPAIPAAPRTVTSNSLRTSSAGSGAGARPSKLGASRLNASSGPAHAKASKLGARKGAPINFEEAERKAKEEEERIKRLGYDQKKEEDESKARAAAAAAAATTETATSAAAPKPTLGGPTSLHGKKDSIEVNRLGMGIARLGFGQTAGGTGSAAPAASSTRSASATPDPDEQRYAREKFGTQKAISSDMYFGRNAYDPSSQAEAQARLSQFTGATSISSNQYFGREDEDEMGPRSPGGGLILGNTNETLANVEIAARDVIGRVMANPDVQNAGESLRQGALKMANWLAEMSESH</sequence>
<dbReference type="InParanoid" id="A0A165DP20"/>
<evidence type="ECO:0000256" key="3">
    <source>
        <dbReference type="ARBA" id="ARBA00022771"/>
    </source>
</evidence>
<dbReference type="FunCoup" id="A0A165DP20">
    <property type="interactions" value="341"/>
</dbReference>
<dbReference type="Pfam" id="PF01412">
    <property type="entry name" value="ArfGap"/>
    <property type="match status" value="1"/>
</dbReference>
<dbReference type="OrthoDB" id="983479at2759"/>
<proteinExistence type="predicted"/>
<dbReference type="PANTHER" id="PTHR45686">
    <property type="entry name" value="ADP-RIBOSYLATION FACTOR GTPASE ACTIVATING PROTEIN 3, ISOFORM H-RELATED"/>
    <property type="match status" value="1"/>
</dbReference>
<protein>
    <submittedName>
        <fullName evidence="8">ArfGap-domain-containing protein</fullName>
    </submittedName>
</protein>
<accession>A0A165DP20</accession>
<evidence type="ECO:0000259" key="7">
    <source>
        <dbReference type="PROSITE" id="PS50115"/>
    </source>
</evidence>
<dbReference type="EMBL" id="KV424043">
    <property type="protein sequence ID" value="KZT53223.1"/>
    <property type="molecule type" value="Genomic_DNA"/>
</dbReference>
<organism evidence="8 9">
    <name type="scientific">Calocera cornea HHB12733</name>
    <dbReference type="NCBI Taxonomy" id="1353952"/>
    <lineage>
        <taxon>Eukaryota</taxon>
        <taxon>Fungi</taxon>
        <taxon>Dikarya</taxon>
        <taxon>Basidiomycota</taxon>
        <taxon>Agaricomycotina</taxon>
        <taxon>Dacrymycetes</taxon>
        <taxon>Dacrymycetales</taxon>
        <taxon>Dacrymycetaceae</taxon>
        <taxon>Calocera</taxon>
    </lineage>
</organism>
<dbReference type="PROSITE" id="PS50115">
    <property type="entry name" value="ARFGAP"/>
    <property type="match status" value="1"/>
</dbReference>
<dbReference type="PANTHER" id="PTHR45686:SF4">
    <property type="entry name" value="ADP-RIBOSYLATION FACTOR GTPASE ACTIVATING PROTEIN 3, ISOFORM H"/>
    <property type="match status" value="1"/>
</dbReference>
<dbReference type="InterPro" id="IPR001164">
    <property type="entry name" value="ArfGAP_dom"/>
</dbReference>
<keyword evidence="4" id="KW-0862">Zinc</keyword>
<feature type="domain" description="Arf-GAP" evidence="7">
    <location>
        <begin position="13"/>
        <end position="133"/>
    </location>
</feature>
<dbReference type="GO" id="GO:0048205">
    <property type="term" value="P:COPI coating of Golgi vesicle"/>
    <property type="evidence" value="ECO:0007669"/>
    <property type="project" value="TreeGrafter"/>
</dbReference>
<feature type="region of interest" description="Disordered" evidence="6">
    <location>
        <begin position="361"/>
        <end position="389"/>
    </location>
</feature>
<dbReference type="GO" id="GO:0008270">
    <property type="term" value="F:zinc ion binding"/>
    <property type="evidence" value="ECO:0007669"/>
    <property type="project" value="UniProtKB-KW"/>
</dbReference>
<feature type="compositionally biased region" description="Basic and acidic residues" evidence="6">
    <location>
        <begin position="278"/>
        <end position="306"/>
    </location>
</feature>
<keyword evidence="3 5" id="KW-0863">Zinc-finger</keyword>
<name>A0A165DP20_9BASI</name>
<dbReference type="AlphaFoldDB" id="A0A165DP20"/>
<evidence type="ECO:0000256" key="5">
    <source>
        <dbReference type="PROSITE-ProRule" id="PRU00288"/>
    </source>
</evidence>
<dbReference type="SMART" id="SM00105">
    <property type="entry name" value="ArfGap"/>
    <property type="match status" value="1"/>
</dbReference>
<keyword evidence="2" id="KW-0479">Metal-binding</keyword>
<dbReference type="InterPro" id="IPR038508">
    <property type="entry name" value="ArfGAP_dom_sf"/>
</dbReference>
<evidence type="ECO:0000313" key="9">
    <source>
        <dbReference type="Proteomes" id="UP000076842"/>
    </source>
</evidence>
<keyword evidence="9" id="KW-1185">Reference proteome</keyword>
<dbReference type="Proteomes" id="UP000076842">
    <property type="component" value="Unassembled WGS sequence"/>
</dbReference>
<dbReference type="FunFam" id="1.10.220.150:FF:000004">
    <property type="entry name" value="Putative ADP-ribosylation factor GTPase-activating protein 2"/>
    <property type="match status" value="1"/>
</dbReference>
<reference evidence="8 9" key="1">
    <citation type="journal article" date="2016" name="Mol. Biol. Evol.">
        <title>Comparative Genomics of Early-Diverging Mushroom-Forming Fungi Provides Insights into the Origins of Lignocellulose Decay Capabilities.</title>
        <authorList>
            <person name="Nagy L.G."/>
            <person name="Riley R."/>
            <person name="Tritt A."/>
            <person name="Adam C."/>
            <person name="Daum C."/>
            <person name="Floudas D."/>
            <person name="Sun H."/>
            <person name="Yadav J.S."/>
            <person name="Pangilinan J."/>
            <person name="Larsson K.H."/>
            <person name="Matsuura K."/>
            <person name="Barry K."/>
            <person name="Labutti K."/>
            <person name="Kuo R."/>
            <person name="Ohm R.A."/>
            <person name="Bhattacharya S.S."/>
            <person name="Shirouzu T."/>
            <person name="Yoshinaga Y."/>
            <person name="Martin F.M."/>
            <person name="Grigoriev I.V."/>
            <person name="Hibbett D.S."/>
        </authorList>
    </citation>
    <scope>NUCLEOTIDE SEQUENCE [LARGE SCALE GENOMIC DNA]</scope>
    <source>
        <strain evidence="8 9">HHB12733</strain>
    </source>
</reference>
<feature type="compositionally biased region" description="Low complexity" evidence="6">
    <location>
        <begin position="307"/>
        <end position="325"/>
    </location>
</feature>
<gene>
    <name evidence="8" type="ORF">CALCODRAFT_60332</name>
</gene>
<keyword evidence="1" id="KW-0343">GTPase activation</keyword>
<evidence type="ECO:0000256" key="6">
    <source>
        <dbReference type="SAM" id="MobiDB-lite"/>
    </source>
</evidence>
<evidence type="ECO:0000256" key="1">
    <source>
        <dbReference type="ARBA" id="ARBA00022468"/>
    </source>
</evidence>
<dbReference type="GO" id="GO:0005096">
    <property type="term" value="F:GTPase activator activity"/>
    <property type="evidence" value="ECO:0007669"/>
    <property type="project" value="UniProtKB-KW"/>
</dbReference>
<dbReference type="CDD" id="cd08831">
    <property type="entry name" value="ArfGap_ArfGap2_3_like"/>
    <property type="match status" value="1"/>
</dbReference>
<evidence type="ECO:0000256" key="2">
    <source>
        <dbReference type="ARBA" id="ARBA00022723"/>
    </source>
</evidence>
<dbReference type="SUPFAM" id="SSF57863">
    <property type="entry name" value="ArfGap/RecO-like zinc finger"/>
    <property type="match status" value="1"/>
</dbReference>
<dbReference type="PRINTS" id="PR00405">
    <property type="entry name" value="REVINTRACTNG"/>
</dbReference>
<dbReference type="GO" id="GO:0000139">
    <property type="term" value="C:Golgi membrane"/>
    <property type="evidence" value="ECO:0007669"/>
    <property type="project" value="GOC"/>
</dbReference>
<feature type="compositionally biased region" description="Low complexity" evidence="6">
    <location>
        <begin position="194"/>
        <end position="223"/>
    </location>
</feature>
<evidence type="ECO:0000256" key="4">
    <source>
        <dbReference type="ARBA" id="ARBA00022833"/>
    </source>
</evidence>
<evidence type="ECO:0000313" key="8">
    <source>
        <dbReference type="EMBL" id="KZT53223.1"/>
    </source>
</evidence>
<feature type="region of interest" description="Disordered" evidence="6">
    <location>
        <begin position="160"/>
        <end position="340"/>
    </location>
</feature>
<dbReference type="InterPro" id="IPR037278">
    <property type="entry name" value="ARFGAP/RecO"/>
</dbReference>
<dbReference type="Gene3D" id="1.10.220.150">
    <property type="entry name" value="Arf GTPase activating protein"/>
    <property type="match status" value="1"/>
</dbReference>
<dbReference type="STRING" id="1353952.A0A165DP20"/>